<dbReference type="OrthoDB" id="1863351at2"/>
<keyword evidence="1" id="KW-0812">Transmembrane</keyword>
<reference evidence="4" key="1">
    <citation type="submission" date="2015-09" db="EMBL/GenBank/DDBJ databases">
        <authorList>
            <person name="Wibberg D."/>
        </authorList>
    </citation>
    <scope>NUCLEOTIDE SEQUENCE [LARGE SCALE GENOMIC DNA]</scope>
    <source>
        <strain evidence="4">SD1D</strain>
    </source>
</reference>
<sequence>MGDNGIFLFLWNLYIQNKILIISLILILILIVSLFKRFRRNKKKKADENIVVRPITDVIGSDQEQLEELNKDLKLFGFAYDPSQDIFYSLNECWQRKFGYCRLYDEASATLSMIIDCEPIHFRYNGKKWLLEFWKGQYGMTTGGEVGIYYTTAPDINIPGIFNGTFYYSVKDEDRINMSFTLKKNGNVLLSRSGYHWWLTGFKLGEFSQPSELTMDIVLDMHNRQMAEAFVRGLKETGYGEDEFMLKGRRVFIHFDKPHTQQPFTKNPLTVNLMQSNNRSFCEAYHYLTSSYVNTLDKIAHIKQQAPHMYNHIINMGKPHQVFESFNKIKGFLKIQDLEEEE</sequence>
<keyword evidence="1" id="KW-1133">Transmembrane helix</keyword>
<keyword evidence="1" id="KW-0472">Membrane</keyword>
<dbReference type="RefSeq" id="WP_058257915.1">
    <property type="nucleotide sequence ID" value="NZ_DUPS01000029.1"/>
</dbReference>
<feature type="domain" description="DUF4474" evidence="2">
    <location>
        <begin position="69"/>
        <end position="310"/>
    </location>
</feature>
<gene>
    <name evidence="3" type="ORF">SD1D_1010</name>
</gene>
<keyword evidence="4" id="KW-1185">Reference proteome</keyword>
<protein>
    <recommendedName>
        <fullName evidence="2">DUF4474 domain-containing protein</fullName>
    </recommendedName>
</protein>
<organism evidence="3 4">
    <name type="scientific">Herbinix luporum</name>
    <dbReference type="NCBI Taxonomy" id="1679721"/>
    <lineage>
        <taxon>Bacteria</taxon>
        <taxon>Bacillati</taxon>
        <taxon>Bacillota</taxon>
        <taxon>Clostridia</taxon>
        <taxon>Lachnospirales</taxon>
        <taxon>Lachnospiraceae</taxon>
        <taxon>Herbinix</taxon>
    </lineage>
</organism>
<dbReference type="AlphaFoldDB" id="A0A0K8J507"/>
<evidence type="ECO:0000313" key="4">
    <source>
        <dbReference type="Proteomes" id="UP000196053"/>
    </source>
</evidence>
<proteinExistence type="predicted"/>
<feature type="transmembrane region" description="Helical" evidence="1">
    <location>
        <begin position="15"/>
        <end position="35"/>
    </location>
</feature>
<name>A0A0K8J507_9FIRM</name>
<evidence type="ECO:0000313" key="3">
    <source>
        <dbReference type="EMBL" id="CUH92557.1"/>
    </source>
</evidence>
<dbReference type="EMBL" id="LN879430">
    <property type="protein sequence ID" value="CUH92557.1"/>
    <property type="molecule type" value="Genomic_DNA"/>
</dbReference>
<evidence type="ECO:0000256" key="1">
    <source>
        <dbReference type="SAM" id="Phobius"/>
    </source>
</evidence>
<dbReference type="KEGG" id="hsd:SD1D_1010"/>
<evidence type="ECO:0000259" key="2">
    <source>
        <dbReference type="Pfam" id="PF14751"/>
    </source>
</evidence>
<accession>A0A0K8J507</accession>
<dbReference type="Pfam" id="PF14751">
    <property type="entry name" value="DUF4474"/>
    <property type="match status" value="1"/>
</dbReference>
<dbReference type="Proteomes" id="UP000196053">
    <property type="component" value="Chromosome I"/>
</dbReference>
<dbReference type="InterPro" id="IPR029322">
    <property type="entry name" value="DUF4474"/>
</dbReference>